<sequence>MFIAINGQLGSGKSELCKRLNSEYGFEIFHTGRIQREFAAELGISTLELNERCKQDHHYDKIIDSRLVEYAEKMRGKNIVFDSRMAWHFVKGAFKVHLLVAPDIAADRVFFHRVAEEERYSSKEEAMKNLMERRRLENERYKALYDVSMSDYKNYDLILDTSLLTVKEELELIVGASEKYSVTHEFQGFYSAPTSLYPTECLLKNPLGAVSAVKKGESLYAVGGYRKLLEAARRGARILPIDYLGAEGEKLPDGNFVDFVAQTTGELVSEFEEAAGLRYGYIPE</sequence>
<dbReference type="Gene3D" id="3.40.50.300">
    <property type="entry name" value="P-loop containing nucleotide triphosphate hydrolases"/>
    <property type="match status" value="1"/>
</dbReference>
<keyword evidence="2" id="KW-0418">Kinase</keyword>
<protein>
    <submittedName>
        <fullName evidence="2">Cytidylate kinase family protein</fullName>
    </submittedName>
</protein>
<comment type="caution">
    <text evidence="2">The sequence shown here is derived from an EMBL/GenBank/DDBJ whole genome shotgun (WGS) entry which is preliminary data.</text>
</comment>
<evidence type="ECO:0000313" key="3">
    <source>
        <dbReference type="Proteomes" id="UP000824094"/>
    </source>
</evidence>
<dbReference type="GO" id="GO:0016301">
    <property type="term" value="F:kinase activity"/>
    <property type="evidence" value="ECO:0007669"/>
    <property type="project" value="UniProtKB-KW"/>
</dbReference>
<name>A0A9D1SHF7_9FIRM</name>
<organism evidence="2 3">
    <name type="scientific">Candidatus Stercoripulliclostridium merdigallinarum</name>
    <dbReference type="NCBI Taxonomy" id="2840951"/>
    <lineage>
        <taxon>Bacteria</taxon>
        <taxon>Bacillati</taxon>
        <taxon>Bacillota</taxon>
        <taxon>Clostridia</taxon>
        <taxon>Eubacteriales</taxon>
        <taxon>Candidatus Stercoripulliclostridium</taxon>
    </lineage>
</organism>
<dbReference type="Proteomes" id="UP000824094">
    <property type="component" value="Unassembled WGS sequence"/>
</dbReference>
<evidence type="ECO:0000313" key="2">
    <source>
        <dbReference type="EMBL" id="HIU60574.1"/>
    </source>
</evidence>
<feature type="coiled-coil region" evidence="1">
    <location>
        <begin position="113"/>
        <end position="140"/>
    </location>
</feature>
<dbReference type="AlphaFoldDB" id="A0A9D1SHF7"/>
<dbReference type="InterPro" id="IPR027417">
    <property type="entry name" value="P-loop_NTPase"/>
</dbReference>
<keyword evidence="2" id="KW-0808">Transferase</keyword>
<proteinExistence type="predicted"/>
<dbReference type="Pfam" id="PF13189">
    <property type="entry name" value="Cytidylate_kin2"/>
    <property type="match status" value="1"/>
</dbReference>
<gene>
    <name evidence="2" type="ORF">IAB05_04220</name>
</gene>
<reference evidence="2" key="2">
    <citation type="journal article" date="2021" name="PeerJ">
        <title>Extensive microbial diversity within the chicken gut microbiome revealed by metagenomics and culture.</title>
        <authorList>
            <person name="Gilroy R."/>
            <person name="Ravi A."/>
            <person name="Getino M."/>
            <person name="Pursley I."/>
            <person name="Horton D.L."/>
            <person name="Alikhan N.F."/>
            <person name="Baker D."/>
            <person name="Gharbi K."/>
            <person name="Hall N."/>
            <person name="Watson M."/>
            <person name="Adriaenssens E.M."/>
            <person name="Foster-Nyarko E."/>
            <person name="Jarju S."/>
            <person name="Secka A."/>
            <person name="Antonio M."/>
            <person name="Oren A."/>
            <person name="Chaudhuri R.R."/>
            <person name="La Ragione R."/>
            <person name="Hildebrand F."/>
            <person name="Pallen M.J."/>
        </authorList>
    </citation>
    <scope>NUCLEOTIDE SEQUENCE</scope>
    <source>
        <strain evidence="2">18911</strain>
    </source>
</reference>
<evidence type="ECO:0000256" key="1">
    <source>
        <dbReference type="SAM" id="Coils"/>
    </source>
</evidence>
<dbReference type="EMBL" id="DVNF01000126">
    <property type="protein sequence ID" value="HIU60574.1"/>
    <property type="molecule type" value="Genomic_DNA"/>
</dbReference>
<accession>A0A9D1SHF7</accession>
<dbReference type="SUPFAM" id="SSF52540">
    <property type="entry name" value="P-loop containing nucleoside triphosphate hydrolases"/>
    <property type="match status" value="1"/>
</dbReference>
<reference evidence="2" key="1">
    <citation type="submission" date="2020-10" db="EMBL/GenBank/DDBJ databases">
        <authorList>
            <person name="Gilroy R."/>
        </authorList>
    </citation>
    <scope>NUCLEOTIDE SEQUENCE</scope>
    <source>
        <strain evidence="2">18911</strain>
    </source>
</reference>
<keyword evidence="1" id="KW-0175">Coiled coil</keyword>